<protein>
    <submittedName>
        <fullName evidence="2">Uncharacterized protein LOC125779512</fullName>
    </submittedName>
</protein>
<keyword evidence="1" id="KW-1185">Reference proteome</keyword>
<evidence type="ECO:0000313" key="2">
    <source>
        <dbReference type="RefSeq" id="XP_049316827.1"/>
    </source>
</evidence>
<dbReference type="Proteomes" id="UP001652620">
    <property type="component" value="Chromosome 6"/>
</dbReference>
<reference evidence="2" key="1">
    <citation type="submission" date="2025-08" db="UniProtKB">
        <authorList>
            <consortium name="RefSeq"/>
        </authorList>
    </citation>
    <scope>IDENTIFICATION</scope>
    <source>
        <tissue evidence="2">Adult</tissue>
    </source>
</reference>
<name>A0ABM3K5R3_BACDO</name>
<dbReference type="RefSeq" id="XP_049316827.1">
    <property type="nucleotide sequence ID" value="XM_049460870.1"/>
</dbReference>
<proteinExistence type="predicted"/>
<accession>A0ABM3K5R3</accession>
<sequence length="179" mass="20609">MDIEEIESDDDAVDAVLDELADNISVIMECRRGVYSTIPKSDIWRNNILTTLDEDRFRQMLRVDRDQYNMLVDLIKNDEEFNKAHSCKQFSVELQLAITLFRLGSSGESAAYRKIATIFGVGDGETISIITKRIFRVFLRHQSKYIYSPDQVERSKIVSDTFDDLPFCIGNIDGIERLN</sequence>
<gene>
    <name evidence="2" type="primary">LOC125779512</name>
</gene>
<evidence type="ECO:0000313" key="1">
    <source>
        <dbReference type="Proteomes" id="UP001652620"/>
    </source>
</evidence>
<dbReference type="GeneID" id="125779512"/>
<organism evidence="1 2">
    <name type="scientific">Bactrocera dorsalis</name>
    <name type="common">Oriental fruit fly</name>
    <name type="synonym">Dacus dorsalis</name>
    <dbReference type="NCBI Taxonomy" id="27457"/>
    <lineage>
        <taxon>Eukaryota</taxon>
        <taxon>Metazoa</taxon>
        <taxon>Ecdysozoa</taxon>
        <taxon>Arthropoda</taxon>
        <taxon>Hexapoda</taxon>
        <taxon>Insecta</taxon>
        <taxon>Pterygota</taxon>
        <taxon>Neoptera</taxon>
        <taxon>Endopterygota</taxon>
        <taxon>Diptera</taxon>
        <taxon>Brachycera</taxon>
        <taxon>Muscomorpha</taxon>
        <taxon>Tephritoidea</taxon>
        <taxon>Tephritidae</taxon>
        <taxon>Bactrocera</taxon>
        <taxon>Bactrocera</taxon>
    </lineage>
</organism>